<evidence type="ECO:0000259" key="10">
    <source>
        <dbReference type="Pfam" id="PF07732"/>
    </source>
</evidence>
<evidence type="ECO:0000256" key="4">
    <source>
        <dbReference type="ARBA" id="ARBA00023002"/>
    </source>
</evidence>
<dbReference type="PANTHER" id="PTHR11709">
    <property type="entry name" value="MULTI-COPPER OXIDASE"/>
    <property type="match status" value="1"/>
</dbReference>
<gene>
    <name evidence="11" type="ORF">CGXH109_LOCUS93685</name>
</gene>
<evidence type="ECO:0000256" key="6">
    <source>
        <dbReference type="ARBA" id="ARBA00023180"/>
    </source>
</evidence>
<evidence type="ECO:0000259" key="8">
    <source>
        <dbReference type="Pfam" id="PF00394"/>
    </source>
</evidence>
<feature type="region of interest" description="Disordered" evidence="7">
    <location>
        <begin position="528"/>
        <end position="549"/>
    </location>
</feature>
<keyword evidence="3" id="KW-0732">Signal</keyword>
<evidence type="ECO:0008006" key="13">
    <source>
        <dbReference type="Google" id="ProtNLM"/>
    </source>
</evidence>
<organism evidence="11 12">
    <name type="scientific">Colletotrichum noveboracense</name>
    <dbReference type="NCBI Taxonomy" id="2664923"/>
    <lineage>
        <taxon>Eukaryota</taxon>
        <taxon>Fungi</taxon>
        <taxon>Dikarya</taxon>
        <taxon>Ascomycota</taxon>
        <taxon>Pezizomycotina</taxon>
        <taxon>Sordariomycetes</taxon>
        <taxon>Hypocreomycetidae</taxon>
        <taxon>Glomerellales</taxon>
        <taxon>Glomerellaceae</taxon>
        <taxon>Colletotrichum</taxon>
        <taxon>Colletotrichum gloeosporioides species complex</taxon>
    </lineage>
</organism>
<keyword evidence="6" id="KW-0325">Glycoprotein</keyword>
<reference evidence="11" key="1">
    <citation type="submission" date="2022-08" db="EMBL/GenBank/DDBJ databases">
        <authorList>
            <person name="Giroux E."/>
            <person name="Giroux E."/>
        </authorList>
    </citation>
    <scope>NUCLEOTIDE SEQUENCE</scope>
    <source>
        <strain evidence="11">H1091258</strain>
    </source>
</reference>
<sequence>VTRVYYLNVTDGPINANGLDFSQGKLFNGTFPGPLIGACWGDTVIIHVRNHLQYNGTSIHWHGLRQWQTMHMDGVNGLTQCPIALGSEFMYNWTAMQYGSSWYHSHYSVQYADGLQAPITIHGPTSYPYDIAIEPITITDWANNSAFQNIAPIRGGRADTMDVLLNGTGDITRFTGGQTKNTDTIPPRFELSFDDAAPNPMTGAKRYLLRLINTSFGNSFIFAIDNHTLTVVETDFVPVHNFNTTSILVAIGQRYNIIVEATPIVNVLLPPPVLSPRTSFYHVDQNAYMKTGVLRYDKTSTTDPTTIGWNISDTDSDKSINDQLNPVLQWSVQKPANWDNSPEVFNIVQTNGEGQYATAFVAFQRNGSTDVNPFQTTYGNPTFLNLDNVSQECDEWPAGWFVVPENYTDNDWIFLVIDKPKLGPHPIHLHGHDFAIIQQSDNSSFDIKKFNQNQPDVNFPRRVWLMHCHIAGHASGGLSLQIMERHKAANGIWPPGNSDALNEAHKLCASWNSWSYDCKNLWPGNTGNSQKAEYPSCEDSTNVQNDSGV</sequence>
<dbReference type="InterPro" id="IPR011707">
    <property type="entry name" value="Cu-oxidase-like_N"/>
</dbReference>
<dbReference type="Pfam" id="PF07732">
    <property type="entry name" value="Cu-oxidase_3"/>
    <property type="match status" value="1"/>
</dbReference>
<protein>
    <recommendedName>
        <fullName evidence="13">Multicopper oxidase</fullName>
    </recommendedName>
</protein>
<feature type="domain" description="Plastocyanin-like" evidence="9">
    <location>
        <begin position="394"/>
        <end position="454"/>
    </location>
</feature>
<feature type="domain" description="Plastocyanin-like" evidence="10">
    <location>
        <begin position="12"/>
        <end position="124"/>
    </location>
</feature>
<dbReference type="InterPro" id="IPR045087">
    <property type="entry name" value="Cu-oxidase_fam"/>
</dbReference>
<dbReference type="PROSITE" id="PS00080">
    <property type="entry name" value="MULTICOPPER_OXIDASE2"/>
    <property type="match status" value="1"/>
</dbReference>
<name>A0A9W4RZ17_9PEZI</name>
<feature type="domain" description="Plastocyanin-like" evidence="8">
    <location>
        <begin position="135"/>
        <end position="262"/>
    </location>
</feature>
<dbReference type="SUPFAM" id="SSF49503">
    <property type="entry name" value="Cupredoxins"/>
    <property type="match status" value="3"/>
</dbReference>
<dbReference type="PANTHER" id="PTHR11709:SF71">
    <property type="entry name" value="OXIDOREDUCTASE TPCJ"/>
    <property type="match status" value="1"/>
</dbReference>
<comment type="caution">
    <text evidence="11">The sequence shown here is derived from an EMBL/GenBank/DDBJ whole genome shotgun (WGS) entry which is preliminary data.</text>
</comment>
<evidence type="ECO:0000256" key="2">
    <source>
        <dbReference type="ARBA" id="ARBA00022723"/>
    </source>
</evidence>
<dbReference type="InterPro" id="IPR011706">
    <property type="entry name" value="Cu-oxidase_C"/>
</dbReference>
<feature type="compositionally biased region" description="Polar residues" evidence="7">
    <location>
        <begin position="538"/>
        <end position="549"/>
    </location>
</feature>
<dbReference type="InterPro" id="IPR002355">
    <property type="entry name" value="Cu_oxidase_Cu_BS"/>
</dbReference>
<keyword evidence="4" id="KW-0560">Oxidoreductase</keyword>
<comment type="similarity">
    <text evidence="1">Belongs to the multicopper oxidase family.</text>
</comment>
<dbReference type="Pfam" id="PF07731">
    <property type="entry name" value="Cu-oxidase_2"/>
    <property type="match status" value="1"/>
</dbReference>
<evidence type="ECO:0000256" key="1">
    <source>
        <dbReference type="ARBA" id="ARBA00010609"/>
    </source>
</evidence>
<proteinExistence type="inferred from homology"/>
<feature type="non-terminal residue" evidence="11">
    <location>
        <position position="549"/>
    </location>
</feature>
<evidence type="ECO:0000256" key="3">
    <source>
        <dbReference type="ARBA" id="ARBA00022729"/>
    </source>
</evidence>
<keyword evidence="2" id="KW-0479">Metal-binding</keyword>
<evidence type="ECO:0000313" key="12">
    <source>
        <dbReference type="Proteomes" id="UP001152533"/>
    </source>
</evidence>
<evidence type="ECO:0000259" key="9">
    <source>
        <dbReference type="Pfam" id="PF07731"/>
    </source>
</evidence>
<dbReference type="AlphaFoldDB" id="A0A9W4RZ17"/>
<dbReference type="GO" id="GO:0005507">
    <property type="term" value="F:copper ion binding"/>
    <property type="evidence" value="ECO:0007669"/>
    <property type="project" value="InterPro"/>
</dbReference>
<dbReference type="EMBL" id="CAMGZC010000824">
    <property type="protein sequence ID" value="CAI0650215.1"/>
    <property type="molecule type" value="Genomic_DNA"/>
</dbReference>
<dbReference type="Pfam" id="PF00394">
    <property type="entry name" value="Cu-oxidase"/>
    <property type="match status" value="1"/>
</dbReference>
<feature type="non-terminal residue" evidence="11">
    <location>
        <position position="1"/>
    </location>
</feature>
<keyword evidence="12" id="KW-1185">Reference proteome</keyword>
<accession>A0A9W4RZ17</accession>
<dbReference type="InterPro" id="IPR008972">
    <property type="entry name" value="Cupredoxin"/>
</dbReference>
<evidence type="ECO:0000256" key="5">
    <source>
        <dbReference type="ARBA" id="ARBA00023008"/>
    </source>
</evidence>
<evidence type="ECO:0000313" key="11">
    <source>
        <dbReference type="EMBL" id="CAI0650215.1"/>
    </source>
</evidence>
<keyword evidence="5" id="KW-0186">Copper</keyword>
<dbReference type="GO" id="GO:0016491">
    <property type="term" value="F:oxidoreductase activity"/>
    <property type="evidence" value="ECO:0007669"/>
    <property type="project" value="UniProtKB-KW"/>
</dbReference>
<evidence type="ECO:0000256" key="7">
    <source>
        <dbReference type="SAM" id="MobiDB-lite"/>
    </source>
</evidence>
<dbReference type="Proteomes" id="UP001152533">
    <property type="component" value="Unassembled WGS sequence"/>
</dbReference>
<dbReference type="Gene3D" id="2.60.40.420">
    <property type="entry name" value="Cupredoxins - blue copper proteins"/>
    <property type="match status" value="4"/>
</dbReference>
<dbReference type="InterPro" id="IPR001117">
    <property type="entry name" value="Cu-oxidase_2nd"/>
</dbReference>